<proteinExistence type="predicted"/>
<name>A0A8X6SP08_TRICX</name>
<comment type="caution">
    <text evidence="1">The sequence shown here is derived from an EMBL/GenBank/DDBJ whole genome shotgun (WGS) entry which is preliminary data.</text>
</comment>
<gene>
    <name evidence="1" type="ORF">TNCV_1283091</name>
</gene>
<dbReference type="PANTHER" id="PTHR46060:SF1">
    <property type="entry name" value="MARINER MOS1 TRANSPOSASE-LIKE PROTEIN"/>
    <property type="match status" value="1"/>
</dbReference>
<dbReference type="InterPro" id="IPR052709">
    <property type="entry name" value="Transposase-MT_Hybrid"/>
</dbReference>
<evidence type="ECO:0000313" key="1">
    <source>
        <dbReference type="EMBL" id="GFY15661.1"/>
    </source>
</evidence>
<dbReference type="EMBL" id="BMAU01021335">
    <property type="protein sequence ID" value="GFY15661.1"/>
    <property type="molecule type" value="Genomic_DNA"/>
</dbReference>
<reference evidence="1" key="1">
    <citation type="submission" date="2020-08" db="EMBL/GenBank/DDBJ databases">
        <title>Multicomponent nature underlies the extraordinary mechanical properties of spider dragline silk.</title>
        <authorList>
            <person name="Kono N."/>
            <person name="Nakamura H."/>
            <person name="Mori M."/>
            <person name="Yoshida Y."/>
            <person name="Ohtoshi R."/>
            <person name="Malay A.D."/>
            <person name="Moran D.A.P."/>
            <person name="Tomita M."/>
            <person name="Numata K."/>
            <person name="Arakawa K."/>
        </authorList>
    </citation>
    <scope>NUCLEOTIDE SEQUENCE</scope>
</reference>
<evidence type="ECO:0000313" key="2">
    <source>
        <dbReference type="Proteomes" id="UP000887159"/>
    </source>
</evidence>
<dbReference type="AlphaFoldDB" id="A0A8X6SP08"/>
<protein>
    <recommendedName>
        <fullName evidence="3">Mos1 transposase HTH domain-containing protein</fullName>
    </recommendedName>
</protein>
<evidence type="ECO:0008006" key="3">
    <source>
        <dbReference type="Google" id="ProtNLM"/>
    </source>
</evidence>
<dbReference type="PANTHER" id="PTHR46060">
    <property type="entry name" value="MARINER MOS1 TRANSPOSASE-LIKE PROTEIN"/>
    <property type="match status" value="1"/>
</dbReference>
<accession>A0A8X6SP08</accession>
<keyword evidence="2" id="KW-1185">Reference proteome</keyword>
<sequence>MLVRVYEDQELSMKSVYEWFTRFRNARKKSDNPRGGRLATSVSDENIEKIRQLITKDRQLTVRMIVGELQIDSFVFLVRLVLQSARLVR</sequence>
<organism evidence="1 2">
    <name type="scientific">Trichonephila clavipes</name>
    <name type="common">Golden silk orbweaver</name>
    <name type="synonym">Nephila clavipes</name>
    <dbReference type="NCBI Taxonomy" id="2585209"/>
    <lineage>
        <taxon>Eukaryota</taxon>
        <taxon>Metazoa</taxon>
        <taxon>Ecdysozoa</taxon>
        <taxon>Arthropoda</taxon>
        <taxon>Chelicerata</taxon>
        <taxon>Arachnida</taxon>
        <taxon>Araneae</taxon>
        <taxon>Araneomorphae</taxon>
        <taxon>Entelegynae</taxon>
        <taxon>Araneoidea</taxon>
        <taxon>Nephilidae</taxon>
        <taxon>Trichonephila</taxon>
    </lineage>
</organism>
<dbReference type="Proteomes" id="UP000887159">
    <property type="component" value="Unassembled WGS sequence"/>
</dbReference>